<protein>
    <recommendedName>
        <fullName evidence="7">Coproporphyrin III ferrochelatase</fullName>
        <ecNumber evidence="7">4.99.1.9</ecNumber>
    </recommendedName>
</protein>
<comment type="similarity">
    <text evidence="7 8">Belongs to the ferrochelatase family.</text>
</comment>
<accession>A0ABV7WD17</accession>
<dbReference type="NCBIfam" id="NF000689">
    <property type="entry name" value="PRK00035.2-1"/>
    <property type="match status" value="1"/>
</dbReference>
<evidence type="ECO:0000256" key="2">
    <source>
        <dbReference type="ARBA" id="ARBA00023004"/>
    </source>
</evidence>
<evidence type="ECO:0000256" key="3">
    <source>
        <dbReference type="ARBA" id="ARBA00023133"/>
    </source>
</evidence>
<dbReference type="EMBL" id="JBHRWW010000002">
    <property type="protein sequence ID" value="MFC3687729.1"/>
    <property type="molecule type" value="Genomic_DNA"/>
</dbReference>
<evidence type="ECO:0000256" key="6">
    <source>
        <dbReference type="ARBA" id="ARBA00024536"/>
    </source>
</evidence>
<dbReference type="InterPro" id="IPR033659">
    <property type="entry name" value="Ferrochelatase_N"/>
</dbReference>
<feature type="binding site" evidence="7">
    <location>
        <position position="129"/>
    </location>
    <ligand>
        <name>Fe-coproporphyrin III</name>
        <dbReference type="ChEBI" id="CHEBI:68438"/>
    </ligand>
</feature>
<comment type="pathway">
    <text evidence="1 7">Porphyrin-containing compound metabolism; protoheme biosynthesis.</text>
</comment>
<feature type="binding site" evidence="7">
    <location>
        <position position="191"/>
    </location>
    <ligand>
        <name>Fe(2+)</name>
        <dbReference type="ChEBI" id="CHEBI:29033"/>
    </ligand>
</feature>
<keyword evidence="10" id="KW-1185">Reference proteome</keyword>
<keyword evidence="4 7" id="KW-0456">Lyase</keyword>
<organism evidence="9 10">
    <name type="scientific">Aquipuribacter hungaricus</name>
    <dbReference type="NCBI Taxonomy" id="545624"/>
    <lineage>
        <taxon>Bacteria</taxon>
        <taxon>Bacillati</taxon>
        <taxon>Actinomycetota</taxon>
        <taxon>Actinomycetes</taxon>
        <taxon>Micrococcales</taxon>
        <taxon>Intrasporangiaceae</taxon>
        <taxon>Aquipuribacter</taxon>
    </lineage>
</organism>
<evidence type="ECO:0000256" key="5">
    <source>
        <dbReference type="ARBA" id="ARBA00023244"/>
    </source>
</evidence>
<comment type="function">
    <text evidence="7">Involved in coproporphyrin-dependent heme b biosynthesis. Catalyzes the insertion of ferrous iron into coproporphyrin III to form Fe-coproporphyrin III.</text>
</comment>
<dbReference type="SUPFAM" id="SSF53800">
    <property type="entry name" value="Chelatase"/>
    <property type="match status" value="1"/>
</dbReference>
<gene>
    <name evidence="7" type="primary">cpfC</name>
    <name evidence="9" type="ORF">ACFOLH_05170</name>
</gene>
<dbReference type="Proteomes" id="UP001595685">
    <property type="component" value="Unassembled WGS sequence"/>
</dbReference>
<evidence type="ECO:0000256" key="1">
    <source>
        <dbReference type="ARBA" id="ARBA00004744"/>
    </source>
</evidence>
<evidence type="ECO:0000256" key="8">
    <source>
        <dbReference type="RuleBase" id="RU004185"/>
    </source>
</evidence>
<feature type="binding site" evidence="7">
    <location>
        <position position="60"/>
    </location>
    <ligand>
        <name>Fe-coproporphyrin III</name>
        <dbReference type="ChEBI" id="CHEBI:68438"/>
    </ligand>
</feature>
<dbReference type="RefSeq" id="WP_340292850.1">
    <property type="nucleotide sequence ID" value="NZ_JBBEOI010000085.1"/>
</dbReference>
<comment type="catalytic activity">
    <reaction evidence="6">
        <text>Fe-coproporphyrin III + 2 H(+) = coproporphyrin III + Fe(2+)</text>
        <dbReference type="Rhea" id="RHEA:49572"/>
        <dbReference type="ChEBI" id="CHEBI:15378"/>
        <dbReference type="ChEBI" id="CHEBI:29033"/>
        <dbReference type="ChEBI" id="CHEBI:68438"/>
        <dbReference type="ChEBI" id="CHEBI:131725"/>
        <dbReference type="EC" id="4.99.1.9"/>
    </reaction>
    <physiologicalReaction direction="right-to-left" evidence="6">
        <dbReference type="Rhea" id="RHEA:49574"/>
    </physiologicalReaction>
</comment>
<dbReference type="Gene3D" id="3.40.50.1400">
    <property type="match status" value="2"/>
</dbReference>
<comment type="caution">
    <text evidence="9">The sequence shown here is derived from an EMBL/GenBank/DDBJ whole genome shotgun (WGS) entry which is preliminary data.</text>
</comment>
<dbReference type="Pfam" id="PF00762">
    <property type="entry name" value="Ferrochelatase"/>
    <property type="match status" value="1"/>
</dbReference>
<reference evidence="10" key="1">
    <citation type="journal article" date="2019" name="Int. J. Syst. Evol. Microbiol.">
        <title>The Global Catalogue of Microorganisms (GCM) 10K type strain sequencing project: providing services to taxonomists for standard genome sequencing and annotation.</title>
        <authorList>
            <consortium name="The Broad Institute Genomics Platform"/>
            <consortium name="The Broad Institute Genome Sequencing Center for Infectious Disease"/>
            <person name="Wu L."/>
            <person name="Ma J."/>
        </authorList>
    </citation>
    <scope>NUCLEOTIDE SEQUENCE [LARGE SCALE GENOMIC DNA]</scope>
    <source>
        <strain evidence="10">NCAIM B.02333</strain>
    </source>
</reference>
<comment type="subcellular location">
    <subcellularLocation>
        <location evidence="7">Cytoplasm</location>
    </subcellularLocation>
</comment>
<evidence type="ECO:0000313" key="10">
    <source>
        <dbReference type="Proteomes" id="UP001595685"/>
    </source>
</evidence>
<name>A0ABV7WD17_9MICO</name>
<dbReference type="InterPro" id="IPR033644">
    <property type="entry name" value="Ferrochelatase_C"/>
</dbReference>
<sequence length="389" mass="41185">MTSTPADLAPYDALLLLSFGGPEGPDDVMPFLENVTRGRGIPRERLADVAEHYLHFGGRSPINDQNRALLAALSTELGSRGVDLPLYWGNRNWDPYLTDTLREAHEAGARRVLAVITSAYSSYSGCRQYREDVAASVIALAAEGRAVEVDKVRHYFNTPGFVGANADGVVAAYGRLEPGLREGARLVFVTHSVPDVMEEASGPAGGAYSEQHRQACAAVAEEAGRALGTTPAWDLVYCSRSGPPTQPWLEPDVNDHLRALHAQGVPAVVVSPVGFVSDHMEVVFDIDTEAEETAREIGLPFQRAATVGTAPAFVAQLVDLMAERAEVARGGQPGQPALGPWGPSHSVCPVGCCRNTRAEKPAACGEDWQQPVLAGGTTGAAGGRDAVLG</sequence>
<keyword evidence="7" id="KW-0479">Metal-binding</keyword>
<dbReference type="PANTHER" id="PTHR11108:SF1">
    <property type="entry name" value="FERROCHELATASE, MITOCHONDRIAL"/>
    <property type="match status" value="1"/>
</dbReference>
<evidence type="ECO:0000256" key="7">
    <source>
        <dbReference type="HAMAP-Rule" id="MF_00323"/>
    </source>
</evidence>
<dbReference type="CDD" id="cd03411">
    <property type="entry name" value="Ferrochelatase_N"/>
    <property type="match status" value="1"/>
</dbReference>
<keyword evidence="7" id="KW-0963">Cytoplasm</keyword>
<dbReference type="HAMAP" id="MF_00323">
    <property type="entry name" value="Ferrochelatase"/>
    <property type="match status" value="1"/>
</dbReference>
<dbReference type="CDD" id="cd00419">
    <property type="entry name" value="Ferrochelatase_C"/>
    <property type="match status" value="1"/>
</dbReference>
<dbReference type="EC" id="4.99.1.9" evidence="7"/>
<evidence type="ECO:0000313" key="9">
    <source>
        <dbReference type="EMBL" id="MFC3687729.1"/>
    </source>
</evidence>
<dbReference type="InterPro" id="IPR001015">
    <property type="entry name" value="Ferrochelatase"/>
</dbReference>
<keyword evidence="2 7" id="KW-0408">Iron</keyword>
<feature type="binding site" evidence="7">
    <location>
        <position position="281"/>
    </location>
    <ligand>
        <name>Fe(2+)</name>
        <dbReference type="ChEBI" id="CHEBI:29033"/>
    </ligand>
</feature>
<keyword evidence="3 7" id="KW-0350">Heme biosynthesis</keyword>
<comment type="caution">
    <text evidence="7">Lacks conserved residue(s) required for the propagation of feature annotation.</text>
</comment>
<proteinExistence type="inferred from homology"/>
<keyword evidence="5 7" id="KW-0627">Porphyrin biosynthesis</keyword>
<dbReference type="PANTHER" id="PTHR11108">
    <property type="entry name" value="FERROCHELATASE"/>
    <property type="match status" value="1"/>
</dbReference>
<evidence type="ECO:0000256" key="4">
    <source>
        <dbReference type="ARBA" id="ARBA00023239"/>
    </source>
</evidence>